<feature type="transmembrane region" description="Helical" evidence="1">
    <location>
        <begin position="150"/>
        <end position="170"/>
    </location>
</feature>
<proteinExistence type="predicted"/>
<protein>
    <recommendedName>
        <fullName evidence="4">Transmembrane protein</fullName>
    </recommendedName>
</protein>
<sequence length="172" mass="19517">MGVNGPVIKELRLGSYNSVIFITPQSSIRKNHSDSSTSSIISAFGLLFFHFNICFPQKCSSSHTTVYSDFALRNLILKDDLLFTFTILRTNFSTLQNVPLKSNPQIPHCESVLSKQRHISDGDFDLNKMSQDKCHPTAMDKKRLKPFCNWRTLAILLLSFAFTCFTILLCKC</sequence>
<reference evidence="3" key="1">
    <citation type="submission" date="2012-08" db="EMBL/GenBank/DDBJ databases">
        <title>The Genome Sequence of Wuchereria bancrofti.</title>
        <authorList>
            <person name="Nutman T.B."/>
            <person name="Fink D.L."/>
            <person name="Russ C."/>
            <person name="Young S."/>
            <person name="Zeng Q."/>
            <person name="Koehrsen M."/>
            <person name="Alvarado L."/>
            <person name="Berlin A."/>
            <person name="Chapman S.B."/>
            <person name="Chen Z."/>
            <person name="Freedman E."/>
            <person name="Gellesch M."/>
            <person name="Goldberg J."/>
            <person name="Griggs A."/>
            <person name="Gujja S."/>
            <person name="Heilman E.R."/>
            <person name="Heiman D."/>
            <person name="Hepburn T."/>
            <person name="Howarth C."/>
            <person name="Jen D."/>
            <person name="Larson L."/>
            <person name="Lewis B."/>
            <person name="Mehta T."/>
            <person name="Park D."/>
            <person name="Pearson M."/>
            <person name="Roberts A."/>
            <person name="Saif S."/>
            <person name="Shea T."/>
            <person name="Shenoy N."/>
            <person name="Sisk P."/>
            <person name="Stolte C."/>
            <person name="Sykes S."/>
            <person name="Walk T."/>
            <person name="White J."/>
            <person name="Yandava C."/>
            <person name="Haas B."/>
            <person name="Henn M.R."/>
            <person name="Nusbaum C."/>
            <person name="Birren B."/>
        </authorList>
    </citation>
    <scope>NUCLEOTIDE SEQUENCE [LARGE SCALE GENOMIC DNA]</scope>
    <source>
        <strain evidence="3">NA</strain>
    </source>
</reference>
<dbReference type="AlphaFoldDB" id="J9E7Y2"/>
<keyword evidence="1" id="KW-0812">Transmembrane</keyword>
<dbReference type="EMBL" id="ADBV01006574">
    <property type="protein sequence ID" value="EJW78436.1"/>
    <property type="molecule type" value="Genomic_DNA"/>
</dbReference>
<gene>
    <name evidence="2" type="ORF">WUBG_10652</name>
</gene>
<accession>J9E7Y2</accession>
<name>J9E7Y2_WUCBA</name>
<keyword evidence="1" id="KW-1133">Transmembrane helix</keyword>
<evidence type="ECO:0000313" key="2">
    <source>
        <dbReference type="EMBL" id="EJW78436.1"/>
    </source>
</evidence>
<evidence type="ECO:0000313" key="3">
    <source>
        <dbReference type="Proteomes" id="UP000004810"/>
    </source>
</evidence>
<evidence type="ECO:0008006" key="4">
    <source>
        <dbReference type="Google" id="ProtNLM"/>
    </source>
</evidence>
<comment type="caution">
    <text evidence="2">The sequence shown here is derived from an EMBL/GenBank/DDBJ whole genome shotgun (WGS) entry which is preliminary data.</text>
</comment>
<evidence type="ECO:0000256" key="1">
    <source>
        <dbReference type="SAM" id="Phobius"/>
    </source>
</evidence>
<keyword evidence="1" id="KW-0472">Membrane</keyword>
<dbReference type="Proteomes" id="UP000004810">
    <property type="component" value="Unassembled WGS sequence"/>
</dbReference>
<organism evidence="2 3">
    <name type="scientific">Wuchereria bancrofti</name>
    <dbReference type="NCBI Taxonomy" id="6293"/>
    <lineage>
        <taxon>Eukaryota</taxon>
        <taxon>Metazoa</taxon>
        <taxon>Ecdysozoa</taxon>
        <taxon>Nematoda</taxon>
        <taxon>Chromadorea</taxon>
        <taxon>Rhabditida</taxon>
        <taxon>Spirurina</taxon>
        <taxon>Spiruromorpha</taxon>
        <taxon>Filarioidea</taxon>
        <taxon>Onchocercidae</taxon>
        <taxon>Wuchereria</taxon>
    </lineage>
</organism>